<dbReference type="Proteomes" id="UP000261704">
    <property type="component" value="Chromosome"/>
</dbReference>
<evidence type="ECO:0000259" key="4">
    <source>
        <dbReference type="PROSITE" id="PS01124"/>
    </source>
</evidence>
<dbReference type="Pfam" id="PF12833">
    <property type="entry name" value="HTH_18"/>
    <property type="match status" value="1"/>
</dbReference>
<dbReference type="GO" id="GO:0003700">
    <property type="term" value="F:DNA-binding transcription factor activity"/>
    <property type="evidence" value="ECO:0007669"/>
    <property type="project" value="InterPro"/>
</dbReference>
<evidence type="ECO:0000313" key="5">
    <source>
        <dbReference type="EMBL" id="AXX98534.1"/>
    </source>
</evidence>
<dbReference type="PROSITE" id="PS00041">
    <property type="entry name" value="HTH_ARAC_FAMILY_1"/>
    <property type="match status" value="1"/>
</dbReference>
<dbReference type="InterPro" id="IPR018060">
    <property type="entry name" value="HTH_AraC"/>
</dbReference>
<dbReference type="KEGG" id="pamo:BAR1_11750"/>
<dbReference type="AlphaFoldDB" id="A0A347UI56"/>
<name>A0A347UI56_9RHOB</name>
<dbReference type="PANTHER" id="PTHR43130:SF3">
    <property type="entry name" value="HTH-TYPE TRANSCRIPTIONAL REGULATOR RV1931C"/>
    <property type="match status" value="1"/>
</dbReference>
<reference evidence="5 6" key="1">
    <citation type="submission" date="2018-09" db="EMBL/GenBank/DDBJ databases">
        <title>Profundibacter amoris BAR1 gen. nov., sp. nov., a new member of the Roseobacter clade isolated at Lokis Castle Vent Field on the Arctic Mid-Oceanic Ridge.</title>
        <authorList>
            <person name="Le Moine Bauer S."/>
            <person name="Sjoeberg A.G."/>
            <person name="L'Haridon S."/>
            <person name="Stokke R."/>
            <person name="Roalkvam I."/>
            <person name="Steen I.H."/>
            <person name="Dahle H."/>
        </authorList>
    </citation>
    <scope>NUCLEOTIDE SEQUENCE [LARGE SCALE GENOMIC DNA]</scope>
    <source>
        <strain evidence="5 6">BAR1</strain>
    </source>
</reference>
<protein>
    <submittedName>
        <fullName evidence="5">Helix-turn-helix domain-containing protein</fullName>
    </submittedName>
</protein>
<organism evidence="5 6">
    <name type="scientific">Profundibacter amoris</name>
    <dbReference type="NCBI Taxonomy" id="2171755"/>
    <lineage>
        <taxon>Bacteria</taxon>
        <taxon>Pseudomonadati</taxon>
        <taxon>Pseudomonadota</taxon>
        <taxon>Alphaproteobacteria</taxon>
        <taxon>Rhodobacterales</taxon>
        <taxon>Paracoccaceae</taxon>
        <taxon>Profundibacter</taxon>
    </lineage>
</organism>
<dbReference type="PANTHER" id="PTHR43130">
    <property type="entry name" value="ARAC-FAMILY TRANSCRIPTIONAL REGULATOR"/>
    <property type="match status" value="1"/>
</dbReference>
<keyword evidence="2" id="KW-0238">DNA-binding</keyword>
<evidence type="ECO:0000256" key="1">
    <source>
        <dbReference type="ARBA" id="ARBA00023015"/>
    </source>
</evidence>
<dbReference type="Gene3D" id="1.10.10.60">
    <property type="entry name" value="Homeodomain-like"/>
    <property type="match status" value="2"/>
</dbReference>
<dbReference type="GO" id="GO:0043565">
    <property type="term" value="F:sequence-specific DNA binding"/>
    <property type="evidence" value="ECO:0007669"/>
    <property type="project" value="InterPro"/>
</dbReference>
<proteinExistence type="predicted"/>
<dbReference type="SMART" id="SM00342">
    <property type="entry name" value="HTH_ARAC"/>
    <property type="match status" value="1"/>
</dbReference>
<dbReference type="PRINTS" id="PR00032">
    <property type="entry name" value="HTHARAC"/>
</dbReference>
<dbReference type="SUPFAM" id="SSF52317">
    <property type="entry name" value="Class I glutamine amidotransferase-like"/>
    <property type="match status" value="1"/>
</dbReference>
<dbReference type="InterPro" id="IPR029062">
    <property type="entry name" value="Class_I_gatase-like"/>
</dbReference>
<accession>A0A347UI56</accession>
<dbReference type="PROSITE" id="PS01124">
    <property type="entry name" value="HTH_ARAC_FAMILY_2"/>
    <property type="match status" value="1"/>
</dbReference>
<keyword evidence="6" id="KW-1185">Reference proteome</keyword>
<dbReference type="InterPro" id="IPR018062">
    <property type="entry name" value="HTH_AraC-typ_CS"/>
</dbReference>
<evidence type="ECO:0000256" key="3">
    <source>
        <dbReference type="ARBA" id="ARBA00023163"/>
    </source>
</evidence>
<dbReference type="InterPro" id="IPR052158">
    <property type="entry name" value="INH-QAR"/>
</dbReference>
<dbReference type="Gene3D" id="3.40.50.880">
    <property type="match status" value="1"/>
</dbReference>
<dbReference type="InterPro" id="IPR009057">
    <property type="entry name" value="Homeodomain-like_sf"/>
</dbReference>
<keyword evidence="3" id="KW-0804">Transcription</keyword>
<dbReference type="SUPFAM" id="SSF46689">
    <property type="entry name" value="Homeodomain-like"/>
    <property type="match status" value="2"/>
</dbReference>
<dbReference type="InterPro" id="IPR020449">
    <property type="entry name" value="Tscrpt_reg_AraC-type_HTH"/>
</dbReference>
<gene>
    <name evidence="5" type="ORF">BAR1_11750</name>
</gene>
<dbReference type="EMBL" id="CP032125">
    <property type="protein sequence ID" value="AXX98534.1"/>
    <property type="molecule type" value="Genomic_DNA"/>
</dbReference>
<sequence>MPNLALLDYPGASIAAVAGLQEMFIYTARLHQRDGLPDITLTTGQTLKATPDAAILPPAFGNDAYLTPPQPIIDWLRALPDTCLIASTCAGAFYLGAAGLLDGREVTTHWVLEHDLQSRFPKAKVDTGEILIRDGRIITAGGLLSWIDLALELIAHFSGPAIMREVGRHFVTDTGRRDQRPYRAFNPPMNHGDHQIEQAQSLIERTFAAPIRIAELARTVALTERTFLRRFERATGLTPLTYVQHLRIQSAQRALESTPAPIDQIAYSVGYENANAFRKLFKRHTGLSPSQYRQRLKR</sequence>
<dbReference type="InterPro" id="IPR002818">
    <property type="entry name" value="DJ-1/PfpI"/>
</dbReference>
<evidence type="ECO:0000313" key="6">
    <source>
        <dbReference type="Proteomes" id="UP000261704"/>
    </source>
</evidence>
<feature type="domain" description="HTH araC/xylS-type" evidence="4">
    <location>
        <begin position="197"/>
        <end position="295"/>
    </location>
</feature>
<keyword evidence="1" id="KW-0805">Transcription regulation</keyword>
<dbReference type="Pfam" id="PF01965">
    <property type="entry name" value="DJ-1_PfpI"/>
    <property type="match status" value="1"/>
</dbReference>
<dbReference type="OrthoDB" id="186587at2"/>
<dbReference type="RefSeq" id="WP_118943189.1">
    <property type="nucleotide sequence ID" value="NZ_CP032125.1"/>
</dbReference>
<evidence type="ECO:0000256" key="2">
    <source>
        <dbReference type="ARBA" id="ARBA00023125"/>
    </source>
</evidence>